<comment type="caution">
    <text evidence="1">The sequence shown here is derived from an EMBL/GenBank/DDBJ whole genome shotgun (WGS) entry which is preliminary data.</text>
</comment>
<reference evidence="1" key="2">
    <citation type="submission" date="2023-01" db="EMBL/GenBank/DDBJ databases">
        <authorList>
            <person name="Sun Q."/>
            <person name="Evtushenko L."/>
        </authorList>
    </citation>
    <scope>NUCLEOTIDE SEQUENCE</scope>
    <source>
        <strain evidence="1">VKM B-1499</strain>
    </source>
</reference>
<protein>
    <submittedName>
        <fullName evidence="1">Uncharacterized protein</fullName>
    </submittedName>
</protein>
<dbReference type="Proteomes" id="UP001143509">
    <property type="component" value="Unassembled WGS sequence"/>
</dbReference>
<gene>
    <name evidence="1" type="ORF">GCM10017620_16770</name>
</gene>
<sequence>MGPWDARRQTVRIVRRPDGEAPEWVRDAWIGLVLPLARDDAVTTAGFGVRTLPKGRVMTWWRCVTRQYEVVTGYLVESSEAIRILGETRPEAADWWRSHTPVFTKPGQMFIFDAPACERTS</sequence>
<proteinExistence type="predicted"/>
<name>A0ABQ5T9G1_9CAUL</name>
<reference evidence="1" key="1">
    <citation type="journal article" date="2014" name="Int. J. Syst. Evol. Microbiol.">
        <title>Complete genome of a new Firmicutes species belonging to the dominant human colonic microbiota ('Ruminococcus bicirculans') reveals two chromosomes and a selective capacity to utilize plant glucans.</title>
        <authorList>
            <consortium name="NISC Comparative Sequencing Program"/>
            <person name="Wegmann U."/>
            <person name="Louis P."/>
            <person name="Goesmann A."/>
            <person name="Henrissat B."/>
            <person name="Duncan S.H."/>
            <person name="Flint H.J."/>
        </authorList>
    </citation>
    <scope>NUCLEOTIDE SEQUENCE</scope>
    <source>
        <strain evidence="1">VKM B-1499</strain>
    </source>
</reference>
<evidence type="ECO:0000313" key="2">
    <source>
        <dbReference type="Proteomes" id="UP001143509"/>
    </source>
</evidence>
<dbReference type="EMBL" id="BSFD01000004">
    <property type="protein sequence ID" value="GLK48704.1"/>
    <property type="molecule type" value="Genomic_DNA"/>
</dbReference>
<organism evidence="1 2">
    <name type="scientific">Brevundimonas intermedia</name>
    <dbReference type="NCBI Taxonomy" id="74315"/>
    <lineage>
        <taxon>Bacteria</taxon>
        <taxon>Pseudomonadati</taxon>
        <taxon>Pseudomonadota</taxon>
        <taxon>Alphaproteobacteria</taxon>
        <taxon>Caulobacterales</taxon>
        <taxon>Caulobacteraceae</taxon>
        <taxon>Brevundimonas</taxon>
    </lineage>
</organism>
<keyword evidence="2" id="KW-1185">Reference proteome</keyword>
<accession>A0ABQ5T9G1</accession>
<evidence type="ECO:0000313" key="1">
    <source>
        <dbReference type="EMBL" id="GLK48704.1"/>
    </source>
</evidence>